<dbReference type="PROSITE" id="PS50928">
    <property type="entry name" value="ABC_TM1"/>
    <property type="match status" value="1"/>
</dbReference>
<dbReference type="PANTHER" id="PTHR43357:SF4">
    <property type="entry name" value="INNER MEMBRANE ABC TRANSPORTER PERMEASE PROTEIN YDCV"/>
    <property type="match status" value="1"/>
</dbReference>
<dbReference type="RefSeq" id="WP_052319719.1">
    <property type="nucleotide sequence ID" value="NZ_CP065689.1"/>
</dbReference>
<feature type="transmembrane region" description="Helical" evidence="8">
    <location>
        <begin position="197"/>
        <end position="220"/>
    </location>
</feature>
<evidence type="ECO:0000313" key="12">
    <source>
        <dbReference type="Proteomes" id="UP000249264"/>
    </source>
</evidence>
<organism evidence="11 12">
    <name type="scientific">Corynebacterium minutissimum</name>
    <dbReference type="NCBI Taxonomy" id="38301"/>
    <lineage>
        <taxon>Bacteria</taxon>
        <taxon>Bacillati</taxon>
        <taxon>Actinomycetota</taxon>
        <taxon>Actinomycetes</taxon>
        <taxon>Mycobacteriales</taxon>
        <taxon>Corynebacteriaceae</taxon>
        <taxon>Corynebacterium</taxon>
    </lineage>
</organism>
<evidence type="ECO:0000256" key="2">
    <source>
        <dbReference type="ARBA" id="ARBA00022448"/>
    </source>
</evidence>
<feature type="transmembrane region" description="Helical" evidence="8">
    <location>
        <begin position="25"/>
        <end position="53"/>
    </location>
</feature>
<dbReference type="EMBL" id="CP065689">
    <property type="protein sequence ID" value="QPS59083.1"/>
    <property type="molecule type" value="Genomic_DNA"/>
</dbReference>
<keyword evidence="3" id="KW-1003">Cell membrane</keyword>
<evidence type="ECO:0000313" key="11">
    <source>
        <dbReference type="EMBL" id="SQH99748.1"/>
    </source>
</evidence>
<evidence type="ECO:0000313" key="10">
    <source>
        <dbReference type="EMBL" id="QPS59083.1"/>
    </source>
</evidence>
<keyword evidence="5 8" id="KW-0812">Transmembrane</keyword>
<dbReference type="GO" id="GO:0005886">
    <property type="term" value="C:plasma membrane"/>
    <property type="evidence" value="ECO:0007669"/>
    <property type="project" value="UniProtKB-SubCell"/>
</dbReference>
<feature type="domain" description="ABC transmembrane type-1" evidence="9">
    <location>
        <begin position="74"/>
        <end position="261"/>
    </location>
</feature>
<evidence type="ECO:0000256" key="8">
    <source>
        <dbReference type="RuleBase" id="RU363032"/>
    </source>
</evidence>
<dbReference type="InterPro" id="IPR000515">
    <property type="entry name" value="MetI-like"/>
</dbReference>
<feature type="transmembrane region" description="Helical" evidence="8">
    <location>
        <begin position="73"/>
        <end position="97"/>
    </location>
</feature>
<evidence type="ECO:0000256" key="3">
    <source>
        <dbReference type="ARBA" id="ARBA00022475"/>
    </source>
</evidence>
<keyword evidence="4" id="KW-0997">Cell inner membrane</keyword>
<accession>A0A2X4RL94</accession>
<gene>
    <name evidence="11" type="primary">cysW_2</name>
    <name evidence="10" type="ORF">I6G51_09255</name>
    <name evidence="11" type="ORF">NCTC10288_01038</name>
</gene>
<evidence type="ECO:0000256" key="1">
    <source>
        <dbReference type="ARBA" id="ARBA00004429"/>
    </source>
</evidence>
<evidence type="ECO:0000256" key="6">
    <source>
        <dbReference type="ARBA" id="ARBA00022989"/>
    </source>
</evidence>
<evidence type="ECO:0000256" key="7">
    <source>
        <dbReference type="ARBA" id="ARBA00023136"/>
    </source>
</evidence>
<dbReference type="CDD" id="cd06261">
    <property type="entry name" value="TM_PBP2"/>
    <property type="match status" value="1"/>
</dbReference>
<evidence type="ECO:0000313" key="13">
    <source>
        <dbReference type="Proteomes" id="UP000594905"/>
    </source>
</evidence>
<dbReference type="Gene3D" id="1.10.3720.10">
    <property type="entry name" value="MetI-like"/>
    <property type="match status" value="1"/>
</dbReference>
<keyword evidence="6 8" id="KW-1133">Transmembrane helix</keyword>
<dbReference type="Proteomes" id="UP000249264">
    <property type="component" value="Chromosome 1"/>
</dbReference>
<name>A0A2X4RL94_9CORY</name>
<feature type="transmembrane region" description="Helical" evidence="8">
    <location>
        <begin position="240"/>
        <end position="261"/>
    </location>
</feature>
<dbReference type="OrthoDB" id="9815533at2"/>
<reference evidence="10 13" key="2">
    <citation type="submission" date="2020-12" db="EMBL/GenBank/DDBJ databases">
        <title>FDA dAtabase for Regulatory Grade micrObial Sequences (FDA-ARGOS): Supporting development and validation of Infectious Disease Dx tests.</title>
        <authorList>
            <person name="Sproer C."/>
            <person name="Gronow S."/>
            <person name="Severitt S."/>
            <person name="Schroder I."/>
            <person name="Tallon L."/>
            <person name="Sadzewicz L."/>
            <person name="Zhao X."/>
            <person name="Boylan J."/>
            <person name="Ott S."/>
            <person name="Bowen H."/>
            <person name="Vavikolanu K."/>
            <person name="Mehta A."/>
            <person name="Aluvathingal J."/>
            <person name="Nadendla S."/>
            <person name="Lowell S."/>
            <person name="Myers T."/>
            <person name="Yan Y."/>
            <person name="Sichtig H."/>
        </authorList>
    </citation>
    <scope>NUCLEOTIDE SEQUENCE [LARGE SCALE GENOMIC DNA]</scope>
    <source>
        <strain evidence="10 13">FDAARGOS_894</strain>
    </source>
</reference>
<keyword evidence="2 8" id="KW-0813">Transport</keyword>
<dbReference type="PANTHER" id="PTHR43357">
    <property type="entry name" value="INNER MEMBRANE ABC TRANSPORTER PERMEASE PROTEIN YDCV"/>
    <property type="match status" value="1"/>
</dbReference>
<dbReference type="EMBL" id="LS483460">
    <property type="protein sequence ID" value="SQH99748.1"/>
    <property type="molecule type" value="Genomic_DNA"/>
</dbReference>
<evidence type="ECO:0000259" key="9">
    <source>
        <dbReference type="PROSITE" id="PS50928"/>
    </source>
</evidence>
<feature type="transmembrane region" description="Helical" evidence="8">
    <location>
        <begin position="139"/>
        <end position="163"/>
    </location>
</feature>
<protein>
    <submittedName>
        <fullName evidence="10">ABC transporter permease subunit</fullName>
    </submittedName>
    <submittedName>
        <fullName evidence="11">Sulfate ABC transport system permease</fullName>
    </submittedName>
</protein>
<comment type="similarity">
    <text evidence="8">Belongs to the binding-protein-dependent transport system permease family.</text>
</comment>
<evidence type="ECO:0000256" key="4">
    <source>
        <dbReference type="ARBA" id="ARBA00022519"/>
    </source>
</evidence>
<keyword evidence="7 8" id="KW-0472">Membrane</keyword>
<dbReference type="GeneID" id="70782953"/>
<keyword evidence="13" id="KW-1185">Reference proteome</keyword>
<dbReference type="KEGG" id="cmin:NCTC10288_01038"/>
<dbReference type="SUPFAM" id="SSF161098">
    <property type="entry name" value="MetI-like"/>
    <property type="match status" value="1"/>
</dbReference>
<dbReference type="InterPro" id="IPR035906">
    <property type="entry name" value="MetI-like_sf"/>
</dbReference>
<dbReference type="STRING" id="38301.NX84_08210"/>
<sequence>MTVTPGTTKRPRKAQLDPVEKLGKWAAIFAAFLTLIPLPIVVMVSISASWVQGLGGGLTTEWFERAWSRMDQAIMVSLQIMVYVLIIDLVIALPAAWFITRYRFPGRQILSSMSTLPIAIPGIAIGLGLILSFPHLRDSGWLLVMGHILYTVPFLLGTLIPALNSPSLRSQEIVAYSLGMPPLRTFFTVTLPAIRKALLGGILMVITLSLGEFNVSFFLFTPTAQPMPVFLFDSYLTGRIEQAAAQTVIFLAMVLIPAILLEKFQTQKPGAV</sequence>
<dbReference type="Pfam" id="PF00528">
    <property type="entry name" value="BPD_transp_1"/>
    <property type="match status" value="1"/>
</dbReference>
<dbReference type="AlphaFoldDB" id="A0A2X4RL94"/>
<dbReference type="GO" id="GO:0055085">
    <property type="term" value="P:transmembrane transport"/>
    <property type="evidence" value="ECO:0007669"/>
    <property type="project" value="InterPro"/>
</dbReference>
<comment type="subcellular location">
    <subcellularLocation>
        <location evidence="1">Cell inner membrane</location>
        <topology evidence="1">Multi-pass membrane protein</topology>
    </subcellularLocation>
    <subcellularLocation>
        <location evidence="8">Cell membrane</location>
        <topology evidence="8">Multi-pass membrane protein</topology>
    </subcellularLocation>
</comment>
<evidence type="ECO:0000256" key="5">
    <source>
        <dbReference type="ARBA" id="ARBA00022692"/>
    </source>
</evidence>
<dbReference type="Proteomes" id="UP000594905">
    <property type="component" value="Chromosome"/>
</dbReference>
<reference evidence="11 12" key="1">
    <citation type="submission" date="2018-06" db="EMBL/GenBank/DDBJ databases">
        <authorList>
            <consortium name="Pathogen Informatics"/>
            <person name="Doyle S."/>
        </authorList>
    </citation>
    <scope>NUCLEOTIDE SEQUENCE [LARGE SCALE GENOMIC DNA]</scope>
    <source>
        <strain evidence="11 12">NCTC10288</strain>
    </source>
</reference>
<feature type="transmembrane region" description="Helical" evidence="8">
    <location>
        <begin position="109"/>
        <end position="133"/>
    </location>
</feature>
<proteinExistence type="inferred from homology"/>